<gene>
    <name evidence="2" type="ORF">ACFO4N_06675</name>
</gene>
<proteinExistence type="predicted"/>
<sequence>MLRERSEHFIDALSQKPSLTPLYKNRRFTVEIQDGYERVWIELADGKCRLLDTEPLEVDITVSGDAQMIETLMDGRERMLLMDEEGRLEVDGTLRNLLALESLFVLTGDEADSWHHRA</sequence>
<dbReference type="Gene3D" id="3.30.1050.10">
    <property type="entry name" value="SCP2 sterol-binding domain"/>
    <property type="match status" value="1"/>
</dbReference>
<dbReference type="InterPro" id="IPR036527">
    <property type="entry name" value="SCP2_sterol-bd_dom_sf"/>
</dbReference>
<feature type="domain" description="SCP2" evidence="1">
    <location>
        <begin position="24"/>
        <end position="104"/>
    </location>
</feature>
<dbReference type="Pfam" id="PF02036">
    <property type="entry name" value="SCP2"/>
    <property type="match status" value="1"/>
</dbReference>
<dbReference type="SUPFAM" id="SSF55718">
    <property type="entry name" value="SCP-like"/>
    <property type="match status" value="1"/>
</dbReference>
<dbReference type="InterPro" id="IPR003033">
    <property type="entry name" value="SCP2_sterol-bd_dom"/>
</dbReference>
<evidence type="ECO:0000313" key="3">
    <source>
        <dbReference type="Proteomes" id="UP001596022"/>
    </source>
</evidence>
<comment type="caution">
    <text evidence="2">The sequence shown here is derived from an EMBL/GenBank/DDBJ whole genome shotgun (WGS) entry which is preliminary data.</text>
</comment>
<dbReference type="EMBL" id="JBHSFW010000001">
    <property type="protein sequence ID" value="MFC4618415.1"/>
    <property type="molecule type" value="Genomic_DNA"/>
</dbReference>
<reference evidence="3" key="1">
    <citation type="journal article" date="2019" name="Int. J. Syst. Evol. Microbiol.">
        <title>The Global Catalogue of Microorganisms (GCM) 10K type strain sequencing project: providing services to taxonomists for standard genome sequencing and annotation.</title>
        <authorList>
            <consortium name="The Broad Institute Genomics Platform"/>
            <consortium name="The Broad Institute Genome Sequencing Center for Infectious Disease"/>
            <person name="Wu L."/>
            <person name="Ma J."/>
        </authorList>
    </citation>
    <scope>NUCLEOTIDE SEQUENCE [LARGE SCALE GENOMIC DNA]</scope>
    <source>
        <strain evidence="3">CGMCC 1.16306</strain>
    </source>
</reference>
<dbReference type="Proteomes" id="UP001596022">
    <property type="component" value="Unassembled WGS sequence"/>
</dbReference>
<evidence type="ECO:0000259" key="1">
    <source>
        <dbReference type="Pfam" id="PF02036"/>
    </source>
</evidence>
<keyword evidence="3" id="KW-1185">Reference proteome</keyword>
<protein>
    <submittedName>
        <fullName evidence="2">SCP2 sterol-binding domain-containing protein</fullName>
    </submittedName>
</protein>
<evidence type="ECO:0000313" key="2">
    <source>
        <dbReference type="EMBL" id="MFC4618415.1"/>
    </source>
</evidence>
<accession>A0ABV9GP56</accession>
<organism evidence="2 3">
    <name type="scientific">Camelliibacillus cellulosilyticus</name>
    <dbReference type="NCBI Taxonomy" id="2174486"/>
    <lineage>
        <taxon>Bacteria</taxon>
        <taxon>Bacillati</taxon>
        <taxon>Bacillota</taxon>
        <taxon>Bacilli</taxon>
        <taxon>Bacillales</taxon>
        <taxon>Sporolactobacillaceae</taxon>
        <taxon>Camelliibacillus</taxon>
    </lineage>
</organism>
<dbReference type="RefSeq" id="WP_376845404.1">
    <property type="nucleotide sequence ID" value="NZ_JBHSFW010000001.1"/>
</dbReference>
<name>A0ABV9GP56_9BACL</name>